<proteinExistence type="predicted"/>
<evidence type="ECO:0000313" key="2">
    <source>
        <dbReference type="Proteomes" id="UP000827986"/>
    </source>
</evidence>
<reference evidence="1" key="1">
    <citation type="submission" date="2021-09" db="EMBL/GenBank/DDBJ databases">
        <title>The genome of Mauremys mutica provides insights into the evolution of semi-aquatic lifestyle.</title>
        <authorList>
            <person name="Gong S."/>
            <person name="Gao Y."/>
        </authorList>
    </citation>
    <scope>NUCLEOTIDE SEQUENCE</scope>
    <source>
        <strain evidence="1">MM-2020</strain>
        <tissue evidence="1">Muscle</tissue>
    </source>
</reference>
<dbReference type="EMBL" id="JAHDVG010000479">
    <property type="protein sequence ID" value="KAH1174765.1"/>
    <property type="molecule type" value="Genomic_DNA"/>
</dbReference>
<accession>A0A9D4AZQ4</accession>
<evidence type="ECO:0000313" key="1">
    <source>
        <dbReference type="EMBL" id="KAH1174765.1"/>
    </source>
</evidence>
<dbReference type="AlphaFoldDB" id="A0A9D4AZQ4"/>
<dbReference type="Proteomes" id="UP000827986">
    <property type="component" value="Unassembled WGS sequence"/>
</dbReference>
<name>A0A9D4AZQ4_9SAUR</name>
<sequence>MRIDAGIPTCSFIRFADWRFIHHAQLNCVPLNGAIHHGNPDKRCWKCGYAMETLPHVLCSCKPHGRAWQLRHNAVQDRLVKAIALHLGEIAVNRAIPSTDSPLRPDIVVMDEDRKKIIHVDVTIPFENRTMAFRQARARKLEKYAPLADTLRAKGYEVHTDTLIVGTLGAWDPLNERVLRTCGVGRRYAQLMRRLMVSDAIRWSRDIYTEHVTGHRQYQE</sequence>
<comment type="caution">
    <text evidence="1">The sequence shown here is derived from an EMBL/GenBank/DDBJ whole genome shotgun (WGS) entry which is preliminary data.</text>
</comment>
<evidence type="ECO:0008006" key="3">
    <source>
        <dbReference type="Google" id="ProtNLM"/>
    </source>
</evidence>
<protein>
    <recommendedName>
        <fullName evidence="3">Reverse transcriptase</fullName>
    </recommendedName>
</protein>
<keyword evidence="2" id="KW-1185">Reference proteome</keyword>
<gene>
    <name evidence="1" type="ORF">KIL84_008756</name>
</gene>
<organism evidence="1 2">
    <name type="scientific">Mauremys mutica</name>
    <name type="common">yellowpond turtle</name>
    <dbReference type="NCBI Taxonomy" id="74926"/>
    <lineage>
        <taxon>Eukaryota</taxon>
        <taxon>Metazoa</taxon>
        <taxon>Chordata</taxon>
        <taxon>Craniata</taxon>
        <taxon>Vertebrata</taxon>
        <taxon>Euteleostomi</taxon>
        <taxon>Archelosauria</taxon>
        <taxon>Testudinata</taxon>
        <taxon>Testudines</taxon>
        <taxon>Cryptodira</taxon>
        <taxon>Durocryptodira</taxon>
        <taxon>Testudinoidea</taxon>
        <taxon>Geoemydidae</taxon>
        <taxon>Geoemydinae</taxon>
        <taxon>Mauremys</taxon>
    </lineage>
</organism>